<feature type="region of interest" description="Disordered" evidence="1">
    <location>
        <begin position="59"/>
        <end position="129"/>
    </location>
</feature>
<feature type="compositionally biased region" description="Polar residues" evidence="1">
    <location>
        <begin position="76"/>
        <end position="90"/>
    </location>
</feature>
<sequence length="184" mass="20703">MADGAHTSAPSRAEQDMELRLTCIFNAFWERLEKIMWPSKPGTQPEDNSRDPAQEAPLRLPARTASSLPRPHELLRTTTPLPKTQSITKGNHSRTKTKHTGGTPIQQQRRKQPHRPAATQPKRGKYNRSYCYPQLGTDVDIELTGVGQELRLTLTTAWNRRDYLSWSPNGMPACLLHLPTMGVG</sequence>
<protein>
    <submittedName>
        <fullName evidence="2">Uncharacterized protein</fullName>
    </submittedName>
</protein>
<name>A0AAD1RE66_PELCU</name>
<organism evidence="2 3">
    <name type="scientific">Pelobates cultripes</name>
    <name type="common">Western spadefoot toad</name>
    <dbReference type="NCBI Taxonomy" id="61616"/>
    <lineage>
        <taxon>Eukaryota</taxon>
        <taxon>Metazoa</taxon>
        <taxon>Chordata</taxon>
        <taxon>Craniata</taxon>
        <taxon>Vertebrata</taxon>
        <taxon>Euteleostomi</taxon>
        <taxon>Amphibia</taxon>
        <taxon>Batrachia</taxon>
        <taxon>Anura</taxon>
        <taxon>Pelobatoidea</taxon>
        <taxon>Pelobatidae</taxon>
        <taxon>Pelobates</taxon>
    </lineage>
</organism>
<evidence type="ECO:0000256" key="1">
    <source>
        <dbReference type="SAM" id="MobiDB-lite"/>
    </source>
</evidence>
<reference evidence="2" key="1">
    <citation type="submission" date="2022-03" db="EMBL/GenBank/DDBJ databases">
        <authorList>
            <person name="Alioto T."/>
            <person name="Alioto T."/>
            <person name="Gomez Garrido J."/>
        </authorList>
    </citation>
    <scope>NUCLEOTIDE SEQUENCE</scope>
</reference>
<accession>A0AAD1RE66</accession>
<keyword evidence="3" id="KW-1185">Reference proteome</keyword>
<dbReference type="EMBL" id="OW240913">
    <property type="protein sequence ID" value="CAH2247708.1"/>
    <property type="molecule type" value="Genomic_DNA"/>
</dbReference>
<dbReference type="AlphaFoldDB" id="A0AAD1RE66"/>
<evidence type="ECO:0000313" key="2">
    <source>
        <dbReference type="EMBL" id="CAH2247708.1"/>
    </source>
</evidence>
<dbReference type="Proteomes" id="UP001295444">
    <property type="component" value="Chromosome 02"/>
</dbReference>
<evidence type="ECO:0000313" key="3">
    <source>
        <dbReference type="Proteomes" id="UP001295444"/>
    </source>
</evidence>
<gene>
    <name evidence="2" type="ORF">PECUL_23A034252</name>
</gene>
<proteinExistence type="predicted"/>